<gene>
    <name evidence="1" type="ORF">CAUPRSCDRAFT_11616</name>
</gene>
<evidence type="ECO:0000313" key="1">
    <source>
        <dbReference type="EMBL" id="RKO96694.1"/>
    </source>
</evidence>
<protein>
    <submittedName>
        <fullName evidence="1">Uncharacterized protein</fullName>
    </submittedName>
</protein>
<organism evidence="1 2">
    <name type="scientific">Caulochytrium protostelioides</name>
    <dbReference type="NCBI Taxonomy" id="1555241"/>
    <lineage>
        <taxon>Eukaryota</taxon>
        <taxon>Fungi</taxon>
        <taxon>Fungi incertae sedis</taxon>
        <taxon>Chytridiomycota</taxon>
        <taxon>Chytridiomycota incertae sedis</taxon>
        <taxon>Chytridiomycetes</taxon>
        <taxon>Caulochytriales</taxon>
        <taxon>Caulochytriaceae</taxon>
        <taxon>Caulochytrium</taxon>
    </lineage>
</organism>
<name>A0A4P9WU00_9FUNG</name>
<reference evidence="2" key="1">
    <citation type="journal article" date="2018" name="Nat. Microbiol.">
        <title>Leveraging single-cell genomics to expand the fungal tree of life.</title>
        <authorList>
            <person name="Ahrendt S.R."/>
            <person name="Quandt C.A."/>
            <person name="Ciobanu D."/>
            <person name="Clum A."/>
            <person name="Salamov A."/>
            <person name="Andreopoulos B."/>
            <person name="Cheng J.F."/>
            <person name="Woyke T."/>
            <person name="Pelin A."/>
            <person name="Henrissat B."/>
            <person name="Reynolds N.K."/>
            <person name="Benny G.L."/>
            <person name="Smith M.E."/>
            <person name="James T.Y."/>
            <person name="Grigoriev I.V."/>
        </authorList>
    </citation>
    <scope>NUCLEOTIDE SEQUENCE [LARGE SCALE GENOMIC DNA]</scope>
    <source>
        <strain evidence="2">ATCC 52028</strain>
    </source>
</reference>
<sequence>MNPRNDWRPFRVVGALASTDNFGWAWLYLAFADDGPQVLGFLEAEFALRSIQCDACAVLELQIGLDVPHVLLPRVGVDQDVVDIWSHGHFSEVSDRVLQPQRPLVVSPSGRIFQTPSAGIDVMYSGRVQPSARQAIDLDGVRPAPWAHWSLRTVPDSYELLATARCGECEDDSCQLTVPRVTQEAPFFRCCGNDSIYVQVERPTVWHGTMGP</sequence>
<dbReference type="Proteomes" id="UP000268535">
    <property type="component" value="Unassembled WGS sequence"/>
</dbReference>
<dbReference type="AlphaFoldDB" id="A0A4P9WU00"/>
<accession>A0A4P9WU00</accession>
<dbReference type="EMBL" id="ML009695">
    <property type="protein sequence ID" value="RKO96694.1"/>
    <property type="molecule type" value="Genomic_DNA"/>
</dbReference>
<proteinExistence type="predicted"/>
<evidence type="ECO:0000313" key="2">
    <source>
        <dbReference type="Proteomes" id="UP000268535"/>
    </source>
</evidence>